<comment type="subcellular location">
    <subcellularLocation>
        <location evidence="1">Membrane</location>
        <topology evidence="1">Lipid-anchor</topology>
    </subcellularLocation>
</comment>
<dbReference type="GO" id="GO:0016020">
    <property type="term" value="C:membrane"/>
    <property type="evidence" value="ECO:0007669"/>
    <property type="project" value="UniProtKB-SubCell"/>
</dbReference>
<dbReference type="NCBIfam" id="TIGR02887">
    <property type="entry name" value="spore_ger_x_C"/>
    <property type="match status" value="1"/>
</dbReference>
<dbReference type="InterPro" id="IPR057336">
    <property type="entry name" value="GerAC_N"/>
</dbReference>
<dbReference type="PROSITE" id="PS51257">
    <property type="entry name" value="PROKAR_LIPOPROTEIN"/>
    <property type="match status" value="1"/>
</dbReference>
<dbReference type="InterPro" id="IPR008844">
    <property type="entry name" value="Spore_GerAC-like"/>
</dbReference>
<dbReference type="Gene3D" id="6.20.190.10">
    <property type="entry name" value="Nutrient germinant receptor protein C, domain 1"/>
    <property type="match status" value="1"/>
</dbReference>
<evidence type="ECO:0000256" key="5">
    <source>
        <dbReference type="ARBA" id="ARBA00023136"/>
    </source>
</evidence>
<sequence>MKRKAFFLIVLFMSMTVLSGCWSRKELTDLAFVIAVGLDKTKDGRYMATFQVVNPGNVAGATQRGGGSGGVPITLYKATGDNLVEASRKGSQKISRLIYYAHTNLIVIGEEMAKEGIGPLFDAMERNPQFRTTAIVVIARHRTAEEMLKILTPIDKLPANQMIKTLQFTEKTWGQNISVHVGEVINDLTSEGKEPVISGFRLVGGVQEGERQTNVQESEPDARLSADDLAILKDGKLVGWISGKAARGVLWGLDKIEQTVITIDWKHKQEAIAYKVVRAKTSVSADMKKGKPVVSVHIGAEGDIGEALVPLDFSDPQEIFALEKKIQKEIRQEIIKAIERAQQEKSDIFGFGEALHRSDPQEWKKIKADWNDTYFPQLEVKVSVDASIRRTGLRNKPYMFGR</sequence>
<dbReference type="RefSeq" id="WP_258561055.1">
    <property type="nucleotide sequence ID" value="NZ_JACDUT010000006.1"/>
</dbReference>
<keyword evidence="6" id="KW-0564">Palmitate</keyword>
<evidence type="ECO:0000256" key="2">
    <source>
        <dbReference type="ARBA" id="ARBA00007886"/>
    </source>
</evidence>
<dbReference type="Gene3D" id="3.30.300.210">
    <property type="entry name" value="Nutrient germinant receptor protein C, domain 3"/>
    <property type="match status" value="1"/>
</dbReference>
<dbReference type="Pfam" id="PF05504">
    <property type="entry name" value="Spore_GerAC"/>
    <property type="match status" value="1"/>
</dbReference>
<gene>
    <name evidence="11" type="ORF">HNR31_002124</name>
</gene>
<feature type="signal peptide" evidence="8">
    <location>
        <begin position="1"/>
        <end position="19"/>
    </location>
</feature>
<protein>
    <submittedName>
        <fullName evidence="11">Spore germination protein KC</fullName>
    </submittedName>
</protein>
<dbReference type="InterPro" id="IPR046953">
    <property type="entry name" value="Spore_GerAC-like_C"/>
</dbReference>
<evidence type="ECO:0000313" key="11">
    <source>
        <dbReference type="EMBL" id="MBA2875336.1"/>
    </source>
</evidence>
<name>A0A7W0C091_9BACL</name>
<keyword evidence="3" id="KW-0309">Germination</keyword>
<evidence type="ECO:0000256" key="8">
    <source>
        <dbReference type="SAM" id="SignalP"/>
    </source>
</evidence>
<keyword evidence="7" id="KW-0449">Lipoprotein</keyword>
<dbReference type="GO" id="GO:0009847">
    <property type="term" value="P:spore germination"/>
    <property type="evidence" value="ECO:0007669"/>
    <property type="project" value="InterPro"/>
</dbReference>
<feature type="chain" id="PRO_5038821234" evidence="8">
    <location>
        <begin position="20"/>
        <end position="402"/>
    </location>
</feature>
<comment type="similarity">
    <text evidence="2">Belongs to the GerABKC lipoprotein family.</text>
</comment>
<keyword evidence="5" id="KW-0472">Membrane</keyword>
<evidence type="ECO:0000259" key="9">
    <source>
        <dbReference type="Pfam" id="PF05504"/>
    </source>
</evidence>
<evidence type="ECO:0000256" key="4">
    <source>
        <dbReference type="ARBA" id="ARBA00022729"/>
    </source>
</evidence>
<comment type="caution">
    <text evidence="11">The sequence shown here is derived from an EMBL/GenBank/DDBJ whole genome shotgun (WGS) entry which is preliminary data.</text>
</comment>
<reference evidence="11 12" key="1">
    <citation type="submission" date="2020-07" db="EMBL/GenBank/DDBJ databases">
        <title>Genomic Encyclopedia of Type Strains, Phase IV (KMG-IV): sequencing the most valuable type-strain genomes for metagenomic binning, comparative biology and taxonomic classification.</title>
        <authorList>
            <person name="Goeker M."/>
        </authorList>
    </citation>
    <scope>NUCLEOTIDE SEQUENCE [LARGE SCALE GENOMIC DNA]</scope>
    <source>
        <strain evidence="11 12">DSM 15730</strain>
    </source>
</reference>
<dbReference type="AlphaFoldDB" id="A0A7W0C091"/>
<dbReference type="Pfam" id="PF25198">
    <property type="entry name" value="Spore_GerAC_N"/>
    <property type="match status" value="1"/>
</dbReference>
<evidence type="ECO:0000313" key="12">
    <source>
        <dbReference type="Proteomes" id="UP000523087"/>
    </source>
</evidence>
<keyword evidence="4 8" id="KW-0732">Signal</keyword>
<dbReference type="InterPro" id="IPR038501">
    <property type="entry name" value="Spore_GerAC_C_sf"/>
</dbReference>
<keyword evidence="12" id="KW-1185">Reference proteome</keyword>
<accession>A0A7W0C091</accession>
<dbReference type="PANTHER" id="PTHR35789">
    <property type="entry name" value="SPORE GERMINATION PROTEIN B3"/>
    <property type="match status" value="1"/>
</dbReference>
<evidence type="ECO:0000256" key="6">
    <source>
        <dbReference type="ARBA" id="ARBA00023139"/>
    </source>
</evidence>
<evidence type="ECO:0000259" key="10">
    <source>
        <dbReference type="Pfam" id="PF25198"/>
    </source>
</evidence>
<proteinExistence type="inferred from homology"/>
<organism evidence="11 12">
    <name type="scientific">Thermaerobacillus caldiproteolyticus</name>
    <dbReference type="NCBI Taxonomy" id="247480"/>
    <lineage>
        <taxon>Bacteria</taxon>
        <taxon>Bacillati</taxon>
        <taxon>Bacillota</taxon>
        <taxon>Bacilli</taxon>
        <taxon>Bacillales</taxon>
        <taxon>Anoxybacillaceae</taxon>
        <taxon>Thermaerobacillus</taxon>
    </lineage>
</organism>
<dbReference type="Proteomes" id="UP000523087">
    <property type="component" value="Unassembled WGS sequence"/>
</dbReference>
<feature type="domain" description="Spore germination GerAC-like C-terminal" evidence="9">
    <location>
        <begin position="228"/>
        <end position="392"/>
    </location>
</feature>
<evidence type="ECO:0000256" key="1">
    <source>
        <dbReference type="ARBA" id="ARBA00004635"/>
    </source>
</evidence>
<feature type="domain" description="Spore germination protein N-terminal" evidence="10">
    <location>
        <begin position="24"/>
        <end position="198"/>
    </location>
</feature>
<evidence type="ECO:0000256" key="3">
    <source>
        <dbReference type="ARBA" id="ARBA00022544"/>
    </source>
</evidence>
<evidence type="ECO:0000256" key="7">
    <source>
        <dbReference type="ARBA" id="ARBA00023288"/>
    </source>
</evidence>
<dbReference type="EMBL" id="JACDUT010000006">
    <property type="protein sequence ID" value="MBA2875336.1"/>
    <property type="molecule type" value="Genomic_DNA"/>
</dbReference>
<dbReference type="PANTHER" id="PTHR35789:SF1">
    <property type="entry name" value="SPORE GERMINATION PROTEIN B3"/>
    <property type="match status" value="1"/>
</dbReference>